<accession>A0AAV6HNX5</accession>
<dbReference type="Pfam" id="PF12776">
    <property type="entry name" value="Myb_DNA-bind_3"/>
    <property type="match status" value="1"/>
</dbReference>
<proteinExistence type="predicted"/>
<dbReference type="PANTHER" id="PTHR46929:SF3">
    <property type="entry name" value="MYB_SANT-LIKE DOMAIN-CONTAINING PROTEIN"/>
    <property type="match status" value="1"/>
</dbReference>
<dbReference type="Pfam" id="PF26138">
    <property type="entry name" value="DUF8040"/>
    <property type="match status" value="1"/>
</dbReference>
<feature type="compositionally biased region" description="Polar residues" evidence="1">
    <location>
        <begin position="363"/>
        <end position="372"/>
    </location>
</feature>
<evidence type="ECO:0000259" key="2">
    <source>
        <dbReference type="Pfam" id="PF12776"/>
    </source>
</evidence>
<feature type="domain" description="DUF8040" evidence="3">
    <location>
        <begin position="45"/>
        <end position="135"/>
    </location>
</feature>
<evidence type="ECO:0000313" key="4">
    <source>
        <dbReference type="EMBL" id="KAG5515553.1"/>
    </source>
</evidence>
<comment type="caution">
    <text evidence="4">The sequence shown here is derived from an EMBL/GenBank/DDBJ whole genome shotgun (WGS) entry which is preliminary data.</text>
</comment>
<evidence type="ECO:0008006" key="6">
    <source>
        <dbReference type="Google" id="ProtNLM"/>
    </source>
</evidence>
<organism evidence="4 5">
    <name type="scientific">Rhododendron griersonianum</name>
    <dbReference type="NCBI Taxonomy" id="479676"/>
    <lineage>
        <taxon>Eukaryota</taxon>
        <taxon>Viridiplantae</taxon>
        <taxon>Streptophyta</taxon>
        <taxon>Embryophyta</taxon>
        <taxon>Tracheophyta</taxon>
        <taxon>Spermatophyta</taxon>
        <taxon>Magnoliopsida</taxon>
        <taxon>eudicotyledons</taxon>
        <taxon>Gunneridae</taxon>
        <taxon>Pentapetalae</taxon>
        <taxon>asterids</taxon>
        <taxon>Ericales</taxon>
        <taxon>Ericaceae</taxon>
        <taxon>Ericoideae</taxon>
        <taxon>Rhodoreae</taxon>
        <taxon>Rhododendron</taxon>
    </lineage>
</organism>
<reference evidence="4 5" key="1">
    <citation type="submission" date="2020-08" db="EMBL/GenBank/DDBJ databases">
        <title>Plant Genome Project.</title>
        <authorList>
            <person name="Zhang R.-G."/>
        </authorList>
    </citation>
    <scope>NUCLEOTIDE SEQUENCE [LARGE SCALE GENOMIC DNA]</scope>
    <source>
        <strain evidence="4">WSP0</strain>
        <tissue evidence="4">Leaf</tissue>
    </source>
</reference>
<sequence>MTHDDDYDDEINFACAAIVNAATLLTSNAYLDVIDKRPPRNQYLTVRQFTWDLVNTEEDCFDLLRMNLEAFDRLVYILKGTGRLHDTIHCNVAEQLAIFLHAVAHNEKNRTLKCYFKRSGATISYYFNEVMYAIISLHDEFIKPPRGETPQEIRDNPRFWPYFKSDIFVIIYFSNFNTCIICSNMEQFEDPSQNTNDQKKKNTMWTQEMDKCLIEALVLQCNEGNKIDKGFKEVAFIAAANILNATFNLRLNKDNVINRMKTIKRDYRVIETMLGQSGFAFNYTTKKVECSDTVWETYVKAHPKVKNLRHKRIEMLEELAIVCGSDGATGEWCRGGPDINGRRAVDDSQFDIATDDNEIEDNGSGSDIYVTQKNDHGNKLSQSDRGKSSASPTPRQHGKRVRKSAAHVETMNAMASSISQMAEAMERKTEIEAKKAKLDERVDPSVLLKTLEEIEGSGNRKGKRKGIAYILKAMFY</sequence>
<feature type="region of interest" description="Disordered" evidence="1">
    <location>
        <begin position="355"/>
        <end position="407"/>
    </location>
</feature>
<keyword evidence="5" id="KW-1185">Reference proteome</keyword>
<evidence type="ECO:0000259" key="3">
    <source>
        <dbReference type="Pfam" id="PF26138"/>
    </source>
</evidence>
<dbReference type="Proteomes" id="UP000823749">
    <property type="component" value="Chromosome 13"/>
</dbReference>
<feature type="domain" description="Myb/SANT-like" evidence="2">
    <location>
        <begin position="204"/>
        <end position="298"/>
    </location>
</feature>
<dbReference type="InterPro" id="IPR058353">
    <property type="entry name" value="DUF8040"/>
</dbReference>
<gene>
    <name evidence="4" type="ORF">RHGRI_036559</name>
</gene>
<protein>
    <recommendedName>
        <fullName evidence="6">Myb/SANT-like domain-containing protein</fullName>
    </recommendedName>
</protein>
<evidence type="ECO:0000256" key="1">
    <source>
        <dbReference type="SAM" id="MobiDB-lite"/>
    </source>
</evidence>
<dbReference type="AlphaFoldDB" id="A0AAV6HNX5"/>
<dbReference type="InterPro" id="IPR024752">
    <property type="entry name" value="Myb/SANT-like_dom"/>
</dbReference>
<dbReference type="PANTHER" id="PTHR46929">
    <property type="entry name" value="EXPRESSED PROTEIN"/>
    <property type="match status" value="1"/>
</dbReference>
<feature type="compositionally biased region" description="Basic residues" evidence="1">
    <location>
        <begin position="396"/>
        <end position="405"/>
    </location>
</feature>
<name>A0AAV6HNX5_9ERIC</name>
<evidence type="ECO:0000313" key="5">
    <source>
        <dbReference type="Proteomes" id="UP000823749"/>
    </source>
</evidence>
<dbReference type="EMBL" id="JACTNZ010000013">
    <property type="protein sequence ID" value="KAG5515553.1"/>
    <property type="molecule type" value="Genomic_DNA"/>
</dbReference>
<feature type="compositionally biased region" description="Basic and acidic residues" evidence="1">
    <location>
        <begin position="373"/>
        <end position="387"/>
    </location>
</feature>